<dbReference type="Pfam" id="PF03061">
    <property type="entry name" value="4HBT"/>
    <property type="match status" value="1"/>
</dbReference>
<dbReference type="InterPro" id="IPR033120">
    <property type="entry name" value="HOTDOG_ACOT"/>
</dbReference>
<keyword evidence="2 3" id="KW-0378">Hydrolase</keyword>
<keyword evidence="7" id="KW-1185">Reference proteome</keyword>
<comment type="similarity">
    <text evidence="1">Belongs to the acyl coenzyme A hydrolase family.</text>
</comment>
<name>A0ABW8VGT2_9PROT</name>
<dbReference type="PROSITE" id="PS51770">
    <property type="entry name" value="HOTDOG_ACOT"/>
    <property type="match status" value="1"/>
</dbReference>
<dbReference type="CDD" id="cd03442">
    <property type="entry name" value="BFIT_BACH"/>
    <property type="match status" value="1"/>
</dbReference>
<dbReference type="EMBL" id="JBJLSN010000051">
    <property type="protein sequence ID" value="MFL7904526.1"/>
    <property type="molecule type" value="Genomic_DNA"/>
</dbReference>
<feature type="region of interest" description="Disordered" evidence="4">
    <location>
        <begin position="147"/>
        <end position="182"/>
    </location>
</feature>
<evidence type="ECO:0000313" key="7">
    <source>
        <dbReference type="Proteomes" id="UP001628281"/>
    </source>
</evidence>
<dbReference type="Proteomes" id="UP001628281">
    <property type="component" value="Unassembled WGS sequence"/>
</dbReference>
<organism evidence="6 7">
    <name type="scientific">Azospirillum argentinense</name>
    <dbReference type="NCBI Taxonomy" id="2970906"/>
    <lineage>
        <taxon>Bacteria</taxon>
        <taxon>Pseudomonadati</taxon>
        <taxon>Pseudomonadota</taxon>
        <taxon>Alphaproteobacteria</taxon>
        <taxon>Rhodospirillales</taxon>
        <taxon>Azospirillaceae</taxon>
        <taxon>Azospirillum</taxon>
    </lineage>
</organism>
<evidence type="ECO:0000256" key="1">
    <source>
        <dbReference type="ARBA" id="ARBA00010458"/>
    </source>
</evidence>
<dbReference type="PANTHER" id="PTHR11049:SF24">
    <property type="entry name" value="CYTOSOLIC ACYL COENZYME A THIOESTER HYDROLASE"/>
    <property type="match status" value="1"/>
</dbReference>
<sequence>MNTIPPTAESQFPFPNGRETRCLEMIFPEQANHYGTLFGGTALSLMGKAAFITASRAARHAVVMASSERIRFHTPVMVGQLADLVGRVDTVGKRSMTVHVSLVAETLASGERRLAAEGWFVLVAVNGQGAAGSSPGLPRHPARHAAGMIRKAPGATTGKDEGGHREALRPPTEASRRKSGCA</sequence>
<evidence type="ECO:0000256" key="3">
    <source>
        <dbReference type="PROSITE-ProRule" id="PRU01106"/>
    </source>
</evidence>
<gene>
    <name evidence="6" type="ORF">ACJ41P_25595</name>
</gene>
<proteinExistence type="inferred from homology"/>
<dbReference type="InterPro" id="IPR006683">
    <property type="entry name" value="Thioestr_dom"/>
</dbReference>
<dbReference type="InterPro" id="IPR029069">
    <property type="entry name" value="HotDog_dom_sf"/>
</dbReference>
<dbReference type="EC" id="3.1.2.20" evidence="6"/>
<accession>A0ABW8VGT2</accession>
<reference evidence="6 7" key="1">
    <citation type="submission" date="2024-11" db="EMBL/GenBank/DDBJ databases">
        <title>Draft genome sequences of two bacteria associated to sugarcane roots in Colombia.</title>
        <authorList>
            <person name="Pardo-Diaz S."/>
            <person name="Masmela-Mendoza J."/>
            <person name="Delgadillo-Duran P."/>
            <person name="Bautista E.J."/>
            <person name="Rojas-Tapias D.F."/>
        </authorList>
    </citation>
    <scope>NUCLEOTIDE SEQUENCE [LARGE SCALE GENOMIC DNA]</scope>
    <source>
        <strain evidence="6 7">Ap18</strain>
    </source>
</reference>
<evidence type="ECO:0000256" key="2">
    <source>
        <dbReference type="ARBA" id="ARBA00022801"/>
    </source>
</evidence>
<evidence type="ECO:0000259" key="5">
    <source>
        <dbReference type="PROSITE" id="PS51770"/>
    </source>
</evidence>
<feature type="compositionally biased region" description="Basic and acidic residues" evidence="4">
    <location>
        <begin position="158"/>
        <end position="168"/>
    </location>
</feature>
<evidence type="ECO:0000256" key="4">
    <source>
        <dbReference type="SAM" id="MobiDB-lite"/>
    </source>
</evidence>
<dbReference type="Gene3D" id="3.10.129.10">
    <property type="entry name" value="Hotdog Thioesterase"/>
    <property type="match status" value="1"/>
</dbReference>
<comment type="caution">
    <text evidence="6">The sequence shown here is derived from an EMBL/GenBank/DDBJ whole genome shotgun (WGS) entry which is preliminary data.</text>
</comment>
<dbReference type="InterPro" id="IPR040170">
    <property type="entry name" value="Cytosol_ACT"/>
</dbReference>
<protein>
    <submittedName>
        <fullName evidence="6">Acyl-CoA thioesterase</fullName>
        <ecNumber evidence="6">3.1.2.20</ecNumber>
    </submittedName>
</protein>
<dbReference type="PANTHER" id="PTHR11049">
    <property type="entry name" value="ACYL COENZYME A THIOESTER HYDROLASE"/>
    <property type="match status" value="1"/>
</dbReference>
<feature type="domain" description="HotDog ACOT-type" evidence="5">
    <location>
        <begin position="16"/>
        <end position="128"/>
    </location>
</feature>
<dbReference type="SUPFAM" id="SSF54637">
    <property type="entry name" value="Thioesterase/thiol ester dehydrase-isomerase"/>
    <property type="match status" value="1"/>
</dbReference>
<dbReference type="RefSeq" id="WP_407825373.1">
    <property type="nucleotide sequence ID" value="NZ_JBJLSN010000051.1"/>
</dbReference>
<dbReference type="GO" id="GO:0047617">
    <property type="term" value="F:fatty acyl-CoA hydrolase activity"/>
    <property type="evidence" value="ECO:0007669"/>
    <property type="project" value="UniProtKB-EC"/>
</dbReference>
<evidence type="ECO:0000313" key="6">
    <source>
        <dbReference type="EMBL" id="MFL7904526.1"/>
    </source>
</evidence>